<protein>
    <submittedName>
        <fullName evidence="1">Uncharacterized protein</fullName>
    </submittedName>
</protein>
<name>A0A0A9F5G4_ARUDO</name>
<dbReference type="EMBL" id="GBRH01192500">
    <property type="protein sequence ID" value="JAE05396.1"/>
    <property type="molecule type" value="Transcribed_RNA"/>
</dbReference>
<proteinExistence type="predicted"/>
<dbReference type="AlphaFoldDB" id="A0A0A9F5G4"/>
<accession>A0A0A9F5G4</accession>
<reference evidence="1" key="1">
    <citation type="submission" date="2014-09" db="EMBL/GenBank/DDBJ databases">
        <authorList>
            <person name="Magalhaes I.L.F."/>
            <person name="Oliveira U."/>
            <person name="Santos F.R."/>
            <person name="Vidigal T.H.D.A."/>
            <person name="Brescovit A.D."/>
            <person name="Santos A.J."/>
        </authorList>
    </citation>
    <scope>NUCLEOTIDE SEQUENCE</scope>
    <source>
        <tissue evidence="1">Shoot tissue taken approximately 20 cm above the soil surface</tissue>
    </source>
</reference>
<sequence>MSLVKSNKKYHIISHQNLDFSDCASGARSRLKQFSVSYFGI</sequence>
<evidence type="ECO:0000313" key="1">
    <source>
        <dbReference type="EMBL" id="JAE05396.1"/>
    </source>
</evidence>
<organism evidence="1">
    <name type="scientific">Arundo donax</name>
    <name type="common">Giant reed</name>
    <name type="synonym">Donax arundinaceus</name>
    <dbReference type="NCBI Taxonomy" id="35708"/>
    <lineage>
        <taxon>Eukaryota</taxon>
        <taxon>Viridiplantae</taxon>
        <taxon>Streptophyta</taxon>
        <taxon>Embryophyta</taxon>
        <taxon>Tracheophyta</taxon>
        <taxon>Spermatophyta</taxon>
        <taxon>Magnoliopsida</taxon>
        <taxon>Liliopsida</taxon>
        <taxon>Poales</taxon>
        <taxon>Poaceae</taxon>
        <taxon>PACMAD clade</taxon>
        <taxon>Arundinoideae</taxon>
        <taxon>Arundineae</taxon>
        <taxon>Arundo</taxon>
    </lineage>
</organism>
<reference evidence="1" key="2">
    <citation type="journal article" date="2015" name="Data Brief">
        <title>Shoot transcriptome of the giant reed, Arundo donax.</title>
        <authorList>
            <person name="Barrero R.A."/>
            <person name="Guerrero F.D."/>
            <person name="Moolhuijzen P."/>
            <person name="Goolsby J.A."/>
            <person name="Tidwell J."/>
            <person name="Bellgard S.E."/>
            <person name="Bellgard M.I."/>
        </authorList>
    </citation>
    <scope>NUCLEOTIDE SEQUENCE</scope>
    <source>
        <tissue evidence="1">Shoot tissue taken approximately 20 cm above the soil surface</tissue>
    </source>
</reference>